<sequence length="26" mass="2976">MLKAVNCSKLPTRRPSRPYSDSLREA</sequence>
<keyword evidence="3" id="KW-1185">Reference proteome</keyword>
<organism evidence="2 3">
    <name type="scientific">Anopheles minimus</name>
    <dbReference type="NCBI Taxonomy" id="112268"/>
    <lineage>
        <taxon>Eukaryota</taxon>
        <taxon>Metazoa</taxon>
        <taxon>Ecdysozoa</taxon>
        <taxon>Arthropoda</taxon>
        <taxon>Hexapoda</taxon>
        <taxon>Insecta</taxon>
        <taxon>Pterygota</taxon>
        <taxon>Neoptera</taxon>
        <taxon>Endopterygota</taxon>
        <taxon>Diptera</taxon>
        <taxon>Nematocera</taxon>
        <taxon>Culicoidea</taxon>
        <taxon>Culicidae</taxon>
        <taxon>Anophelinae</taxon>
        <taxon>Anopheles</taxon>
    </lineage>
</organism>
<accession>A0A182WNB2</accession>
<dbReference type="AlphaFoldDB" id="A0A182WNB2"/>
<dbReference type="Proteomes" id="UP000075920">
    <property type="component" value="Unassembled WGS sequence"/>
</dbReference>
<name>A0A182WNB2_9DIPT</name>
<evidence type="ECO:0000313" key="3">
    <source>
        <dbReference type="Proteomes" id="UP000075920"/>
    </source>
</evidence>
<reference evidence="3" key="1">
    <citation type="submission" date="2013-03" db="EMBL/GenBank/DDBJ databases">
        <title>The Genome Sequence of Anopheles minimus MINIMUS1.</title>
        <authorList>
            <consortium name="The Broad Institute Genomics Platform"/>
            <person name="Neafsey D.E."/>
            <person name="Walton C."/>
            <person name="Walker B."/>
            <person name="Young S.K."/>
            <person name="Zeng Q."/>
            <person name="Gargeya S."/>
            <person name="Fitzgerald M."/>
            <person name="Haas B."/>
            <person name="Abouelleil A."/>
            <person name="Allen A.W."/>
            <person name="Alvarado L."/>
            <person name="Arachchi H.M."/>
            <person name="Berlin A.M."/>
            <person name="Chapman S.B."/>
            <person name="Gainer-Dewar J."/>
            <person name="Goldberg J."/>
            <person name="Griggs A."/>
            <person name="Gujja S."/>
            <person name="Hansen M."/>
            <person name="Howarth C."/>
            <person name="Imamovic A."/>
            <person name="Ireland A."/>
            <person name="Larimer J."/>
            <person name="McCowan C."/>
            <person name="Murphy C."/>
            <person name="Pearson M."/>
            <person name="Poon T.W."/>
            <person name="Priest M."/>
            <person name="Roberts A."/>
            <person name="Saif S."/>
            <person name="Shea T."/>
            <person name="Sisk P."/>
            <person name="Sykes S."/>
            <person name="Wortman J."/>
            <person name="Nusbaum C."/>
            <person name="Birren B."/>
        </authorList>
    </citation>
    <scope>NUCLEOTIDE SEQUENCE [LARGE SCALE GENOMIC DNA]</scope>
    <source>
        <strain evidence="3">MINIMUS1</strain>
    </source>
</reference>
<proteinExistence type="predicted"/>
<protein>
    <submittedName>
        <fullName evidence="2">Uncharacterized protein</fullName>
    </submittedName>
</protein>
<evidence type="ECO:0000256" key="1">
    <source>
        <dbReference type="SAM" id="MobiDB-lite"/>
    </source>
</evidence>
<reference evidence="2" key="2">
    <citation type="submission" date="2020-05" db="UniProtKB">
        <authorList>
            <consortium name="EnsemblMetazoa"/>
        </authorList>
    </citation>
    <scope>IDENTIFICATION</scope>
    <source>
        <strain evidence="2">MINIMUS1</strain>
    </source>
</reference>
<dbReference type="VEuPathDB" id="VectorBase:AMIN014208"/>
<evidence type="ECO:0000313" key="2">
    <source>
        <dbReference type="EnsemblMetazoa" id="AMIN014208-PA"/>
    </source>
</evidence>
<feature type="region of interest" description="Disordered" evidence="1">
    <location>
        <begin position="1"/>
        <end position="26"/>
    </location>
</feature>
<dbReference type="EnsemblMetazoa" id="AMIN014208-RA">
    <property type="protein sequence ID" value="AMIN014208-PA"/>
    <property type="gene ID" value="AMIN014208"/>
</dbReference>